<dbReference type="GO" id="GO:0006281">
    <property type="term" value="P:DNA repair"/>
    <property type="evidence" value="ECO:0007669"/>
    <property type="project" value="TreeGrafter"/>
</dbReference>
<evidence type="ECO:0000259" key="3">
    <source>
        <dbReference type="Pfam" id="PF04851"/>
    </source>
</evidence>
<accession>A0AAP7IEZ9</accession>
<protein>
    <recommendedName>
        <fullName evidence="6">Helicase ATP-binding domain-containing protein</fullName>
    </recommendedName>
</protein>
<evidence type="ECO:0000313" key="4">
    <source>
        <dbReference type="EMBL" id="OEK58872.1"/>
    </source>
</evidence>
<keyword evidence="1" id="KW-0378">Hydrolase</keyword>
<reference evidence="5" key="1">
    <citation type="submission" date="2015-11" db="EMBL/GenBank/DDBJ databases">
        <title>Genomic diversity of Staphylococcus saprophyticus strains from urinary tract infections, animal surfaces, and fermented foods.</title>
        <authorList>
            <person name="Wolfe B.E."/>
        </authorList>
    </citation>
    <scope>NUCLEOTIDE SEQUENCE [LARGE SCALE GENOMIC DNA]</scope>
    <source>
        <strain evidence="5">738_7</strain>
    </source>
</reference>
<dbReference type="EMBL" id="LNPX01000004">
    <property type="protein sequence ID" value="OEK58872.1"/>
    <property type="molecule type" value="Genomic_DNA"/>
</dbReference>
<evidence type="ECO:0000256" key="1">
    <source>
        <dbReference type="ARBA" id="ARBA00022801"/>
    </source>
</evidence>
<proteinExistence type="predicted"/>
<dbReference type="InterPro" id="IPR006935">
    <property type="entry name" value="Helicase/UvrB_N"/>
</dbReference>
<dbReference type="Gene3D" id="3.40.50.300">
    <property type="entry name" value="P-loop containing nucleotide triphosphate hydrolases"/>
    <property type="match status" value="2"/>
</dbReference>
<dbReference type="Pfam" id="PF00271">
    <property type="entry name" value="Helicase_C"/>
    <property type="match status" value="1"/>
</dbReference>
<dbReference type="AlphaFoldDB" id="A0AAP7IEZ9"/>
<gene>
    <name evidence="4" type="ORF">ASS94_00695</name>
</gene>
<feature type="domain" description="Helicase C-terminal" evidence="2">
    <location>
        <begin position="311"/>
        <end position="416"/>
    </location>
</feature>
<evidence type="ECO:0000313" key="5">
    <source>
        <dbReference type="Proteomes" id="UP000095464"/>
    </source>
</evidence>
<dbReference type="Proteomes" id="UP000095464">
    <property type="component" value="Unassembled WGS sequence"/>
</dbReference>
<dbReference type="RefSeq" id="WP_069854272.1">
    <property type="nucleotide sequence ID" value="NZ_LNPX01000004.1"/>
</dbReference>
<dbReference type="GO" id="GO:0031297">
    <property type="term" value="P:replication fork processing"/>
    <property type="evidence" value="ECO:0007669"/>
    <property type="project" value="TreeGrafter"/>
</dbReference>
<dbReference type="GO" id="GO:0005524">
    <property type="term" value="F:ATP binding"/>
    <property type="evidence" value="ECO:0007669"/>
    <property type="project" value="InterPro"/>
</dbReference>
<sequence>MKRINFSDTNTRNIAKKLYSRIVQNDYRYQTLTLFTGFGKTAIAVATAGIFAHQQKRDINVFIVATKRKIEDDSWRQTVEQYNQIAEYKLNIMDITTHQGLLVAKKNDSLAKKEIKAMREGRQKQLRFLNKWKKETEEVPTIILVDEVQLVKNSTAKTAKALMKLMENSITIGLSATPMPNGMLDDGIAYLIYNNYYKNQSDFREKHIPPRMYNKYYKPDVYTIDYEIDPHRFYDLDLFKERIKATTFVPDAEVDFEIPNQKLHTLAFDLSQKTINDIHDMSKNYKERRYDSYRQYLSDIKRAISQDRTHIERMKEVVENNSDKQPLIFYETNVQLEAIETGLNELGIPFKRINGQSHSDKIDEIDNSNTNQAIIIQYKSGGNSIEFTNSYVSIFYGLIYSWGNISQAMGRNIRRGMPKDSYVNQYFLLATHPHDSHVYDVIERKEEFSEDLLLELAEDISEEVMK</sequence>
<dbReference type="GO" id="GO:0003677">
    <property type="term" value="F:DNA binding"/>
    <property type="evidence" value="ECO:0007669"/>
    <property type="project" value="InterPro"/>
</dbReference>
<dbReference type="PANTHER" id="PTHR45766">
    <property type="entry name" value="DNA ANNEALING HELICASE AND ENDONUCLEASE ZRANB3 FAMILY MEMBER"/>
    <property type="match status" value="1"/>
</dbReference>
<evidence type="ECO:0008006" key="6">
    <source>
        <dbReference type="Google" id="ProtNLM"/>
    </source>
</evidence>
<dbReference type="SUPFAM" id="SSF52540">
    <property type="entry name" value="P-loop containing nucleoside triphosphate hydrolases"/>
    <property type="match status" value="2"/>
</dbReference>
<dbReference type="Pfam" id="PF04851">
    <property type="entry name" value="ResIII"/>
    <property type="match status" value="1"/>
</dbReference>
<evidence type="ECO:0000259" key="2">
    <source>
        <dbReference type="Pfam" id="PF00271"/>
    </source>
</evidence>
<name>A0AAP7IEZ9_9STAP</name>
<dbReference type="GO" id="GO:0016787">
    <property type="term" value="F:hydrolase activity"/>
    <property type="evidence" value="ECO:0007669"/>
    <property type="project" value="UniProtKB-KW"/>
</dbReference>
<dbReference type="InterPro" id="IPR027417">
    <property type="entry name" value="P-loop_NTPase"/>
</dbReference>
<feature type="domain" description="Helicase/UvrB N-terminal" evidence="3">
    <location>
        <begin position="20"/>
        <end position="178"/>
    </location>
</feature>
<organism evidence="4 5">
    <name type="scientific">Staphylococcus equorum</name>
    <dbReference type="NCBI Taxonomy" id="246432"/>
    <lineage>
        <taxon>Bacteria</taxon>
        <taxon>Bacillati</taxon>
        <taxon>Bacillota</taxon>
        <taxon>Bacilli</taxon>
        <taxon>Bacillales</taxon>
        <taxon>Staphylococcaceae</taxon>
        <taxon>Staphylococcus</taxon>
    </lineage>
</organism>
<dbReference type="InterPro" id="IPR001650">
    <property type="entry name" value="Helicase_C-like"/>
</dbReference>
<comment type="caution">
    <text evidence="4">The sequence shown here is derived from an EMBL/GenBank/DDBJ whole genome shotgun (WGS) entry which is preliminary data.</text>
</comment>
<dbReference type="PANTHER" id="PTHR45766:SF6">
    <property type="entry name" value="SWI_SNF-RELATED MATRIX-ASSOCIATED ACTIN-DEPENDENT REGULATOR OF CHROMATIN SUBFAMILY A-LIKE PROTEIN 1"/>
    <property type="match status" value="1"/>
</dbReference>